<dbReference type="EMBL" id="LR134140">
    <property type="protein sequence ID" value="VDZ97886.1"/>
    <property type="molecule type" value="Genomic_DNA"/>
</dbReference>
<dbReference type="InterPro" id="IPR012093">
    <property type="entry name" value="Pirin"/>
</dbReference>
<dbReference type="Gene3D" id="2.60.120.10">
    <property type="entry name" value="Jelly Rolls"/>
    <property type="match status" value="2"/>
</dbReference>
<evidence type="ECO:0000313" key="6">
    <source>
        <dbReference type="EMBL" id="VDZ97886.1"/>
    </source>
</evidence>
<dbReference type="InterPro" id="IPR041602">
    <property type="entry name" value="Quercetinase_C"/>
</dbReference>
<sequence length="296" mass="32822">MITTRTAKQCGQADYGWLQARYTFSFGHYFDPTLLGYASLRVLNQEVLAPGASFQPRTYPKVDILNLILDGEAEYRDSDGNHVQAKAGEALLLAAQPGISYSEHNLSKVKPLTRMQLWLDACPERENALVQKIPLSTAQQQLLASPDGEQNSLQLRQQVWVHHITLEKGESLNFQLHGPRAYLQSIHGTFHAMTHNEEREALTCGDGAFIRDEPNITAGCRYAAARITGRFTGVASQKRSRKMSKKSAKKRQPVVKPAVQETMSATVPLGYEEMLTELEAIVADAEARLAEEEAAA</sequence>
<accession>A0A447N3M7</accession>
<dbReference type="InterPro" id="IPR011051">
    <property type="entry name" value="RmlC_Cupin_sf"/>
</dbReference>
<evidence type="ECO:0000259" key="5">
    <source>
        <dbReference type="Pfam" id="PF17954"/>
    </source>
</evidence>
<feature type="region of interest" description="Disordered" evidence="3">
    <location>
        <begin position="236"/>
        <end position="257"/>
    </location>
</feature>
<dbReference type="PANTHER" id="PTHR43212">
    <property type="entry name" value="QUERCETIN 2,3-DIOXYGENASE"/>
    <property type="match status" value="1"/>
</dbReference>
<dbReference type="InterPro" id="IPR014710">
    <property type="entry name" value="RmlC-like_jellyroll"/>
</dbReference>
<gene>
    <name evidence="6" type="primary">yhaK</name>
    <name evidence="6" type="ORF">NCTC129_04128</name>
</gene>
<dbReference type="Proteomes" id="UP000282086">
    <property type="component" value="Chromosome"/>
</dbReference>
<evidence type="ECO:0000256" key="3">
    <source>
        <dbReference type="SAM" id="MobiDB-lite"/>
    </source>
</evidence>
<dbReference type="PANTHER" id="PTHR43212:SF2">
    <property type="entry name" value="PIRIN-LIKE PROTEIN YHAK"/>
    <property type="match status" value="1"/>
</dbReference>
<evidence type="ECO:0000259" key="4">
    <source>
        <dbReference type="Pfam" id="PF02678"/>
    </source>
</evidence>
<feature type="domain" description="Pirin N-terminal" evidence="4">
    <location>
        <begin position="4"/>
        <end position="119"/>
    </location>
</feature>
<dbReference type="AlphaFoldDB" id="A0A447N3M7"/>
<dbReference type="Pfam" id="PF17954">
    <property type="entry name" value="Pirin_C_2"/>
    <property type="match status" value="1"/>
</dbReference>
<evidence type="ECO:0000256" key="1">
    <source>
        <dbReference type="ARBA" id="ARBA00008416"/>
    </source>
</evidence>
<reference evidence="6 7" key="1">
    <citation type="submission" date="2018-12" db="EMBL/GenBank/DDBJ databases">
        <authorList>
            <consortium name="Pathogen Informatics"/>
        </authorList>
    </citation>
    <scope>NUCLEOTIDE SEQUENCE [LARGE SCALE GENOMIC DNA]</scope>
    <source>
        <strain evidence="6 7">NCTC129</strain>
    </source>
</reference>
<dbReference type="Pfam" id="PF02678">
    <property type="entry name" value="Pirin"/>
    <property type="match status" value="1"/>
</dbReference>
<name>A0A447N3M7_SALET</name>
<evidence type="ECO:0000313" key="7">
    <source>
        <dbReference type="Proteomes" id="UP000282086"/>
    </source>
</evidence>
<feature type="compositionally biased region" description="Basic residues" evidence="3">
    <location>
        <begin position="238"/>
        <end position="253"/>
    </location>
</feature>
<comment type="similarity">
    <text evidence="1 2">Belongs to the pirin family.</text>
</comment>
<dbReference type="InterPro" id="IPR003829">
    <property type="entry name" value="Pirin_N_dom"/>
</dbReference>
<feature type="domain" description="Quercetin 2,3-dioxygenase C-terminal cupin" evidence="5">
    <location>
        <begin position="142"/>
        <end position="217"/>
    </location>
</feature>
<proteinExistence type="inferred from homology"/>
<dbReference type="SUPFAM" id="SSF51182">
    <property type="entry name" value="RmlC-like cupins"/>
    <property type="match status" value="1"/>
</dbReference>
<organism evidence="6 7">
    <name type="scientific">Salmonella enterica I</name>
    <dbReference type="NCBI Taxonomy" id="59201"/>
    <lineage>
        <taxon>Bacteria</taxon>
        <taxon>Pseudomonadati</taxon>
        <taxon>Pseudomonadota</taxon>
        <taxon>Gammaproteobacteria</taxon>
        <taxon>Enterobacterales</taxon>
        <taxon>Enterobacteriaceae</taxon>
        <taxon>Salmonella</taxon>
    </lineage>
</organism>
<evidence type="ECO:0000256" key="2">
    <source>
        <dbReference type="RuleBase" id="RU003457"/>
    </source>
</evidence>
<protein>
    <submittedName>
        <fullName evidence="6">Pirin-like protein YhaK</fullName>
    </submittedName>
</protein>